<dbReference type="EMBL" id="AMZH03005348">
    <property type="protein sequence ID" value="RRT66654.1"/>
    <property type="molecule type" value="Genomic_DNA"/>
</dbReference>
<dbReference type="Proteomes" id="UP000287651">
    <property type="component" value="Unassembled WGS sequence"/>
</dbReference>
<evidence type="ECO:0000313" key="2">
    <source>
        <dbReference type="Proteomes" id="UP000287651"/>
    </source>
</evidence>
<accession>A0A426ZRX4</accession>
<organism evidence="1 2">
    <name type="scientific">Ensete ventricosum</name>
    <name type="common">Abyssinian banana</name>
    <name type="synonym">Musa ensete</name>
    <dbReference type="NCBI Taxonomy" id="4639"/>
    <lineage>
        <taxon>Eukaryota</taxon>
        <taxon>Viridiplantae</taxon>
        <taxon>Streptophyta</taxon>
        <taxon>Embryophyta</taxon>
        <taxon>Tracheophyta</taxon>
        <taxon>Spermatophyta</taxon>
        <taxon>Magnoliopsida</taxon>
        <taxon>Liliopsida</taxon>
        <taxon>Zingiberales</taxon>
        <taxon>Musaceae</taxon>
        <taxon>Ensete</taxon>
    </lineage>
</organism>
<dbReference type="AlphaFoldDB" id="A0A426ZRX4"/>
<reference evidence="1 2" key="1">
    <citation type="journal article" date="2014" name="Agronomy (Basel)">
        <title>A Draft Genome Sequence for Ensete ventricosum, the Drought-Tolerant Tree Against Hunger.</title>
        <authorList>
            <person name="Harrison J."/>
            <person name="Moore K.A."/>
            <person name="Paszkiewicz K."/>
            <person name="Jones T."/>
            <person name="Grant M."/>
            <person name="Ambacheew D."/>
            <person name="Muzemil S."/>
            <person name="Studholme D.J."/>
        </authorList>
    </citation>
    <scope>NUCLEOTIDE SEQUENCE [LARGE SCALE GENOMIC DNA]</scope>
</reference>
<proteinExistence type="predicted"/>
<name>A0A426ZRX4_ENSVE</name>
<protein>
    <submittedName>
        <fullName evidence="1">Uncharacterized protein</fullName>
    </submittedName>
</protein>
<gene>
    <name evidence="1" type="ORF">B296_00017881</name>
</gene>
<sequence>MAISRQIKCTIGWILPSDENSSSSCSLLPIHNAMKWALFEEGNVADADGISYILPKIERKPWESLQRNHISCQ</sequence>
<evidence type="ECO:0000313" key="1">
    <source>
        <dbReference type="EMBL" id="RRT66654.1"/>
    </source>
</evidence>
<comment type="caution">
    <text evidence="1">The sequence shown here is derived from an EMBL/GenBank/DDBJ whole genome shotgun (WGS) entry which is preliminary data.</text>
</comment>